<reference evidence="3 4" key="3">
    <citation type="journal article" date="2017" name="G3 (Bethesda)">
        <title>Comparative analysis highlights variable genome content of wheat rusts and divergence of the mating loci.</title>
        <authorList>
            <person name="Cuomo C.A."/>
            <person name="Bakkeren G."/>
            <person name="Khalil H.B."/>
            <person name="Panwar V."/>
            <person name="Joly D."/>
            <person name="Linning R."/>
            <person name="Sakthikumar S."/>
            <person name="Song X."/>
            <person name="Adiconis X."/>
            <person name="Fan L."/>
            <person name="Goldberg J.M."/>
            <person name="Levin J.Z."/>
            <person name="Young S."/>
            <person name="Zeng Q."/>
            <person name="Anikster Y."/>
            <person name="Bruce M."/>
            <person name="Wang M."/>
            <person name="Yin C."/>
            <person name="McCallum B."/>
            <person name="Szabo L.J."/>
            <person name="Hulbert S."/>
            <person name="Chen X."/>
            <person name="Fellers J.P."/>
        </authorList>
    </citation>
    <scope>NUCLEOTIDE SEQUENCE</scope>
    <source>
        <strain evidence="4">Isolate 1-1 / race 1 (BBBD)</strain>
        <strain evidence="3">isolate 1-1 / race 1 (BBBD)</strain>
    </source>
</reference>
<gene>
    <name evidence="2" type="ORF">PTTG_29950</name>
</gene>
<dbReference type="SUPFAM" id="SSF50630">
    <property type="entry name" value="Acid proteases"/>
    <property type="match status" value="1"/>
</dbReference>
<organism evidence="2">
    <name type="scientific">Puccinia triticina (isolate 1-1 / race 1 (BBBD))</name>
    <name type="common">Brown leaf rust fungus</name>
    <dbReference type="NCBI Taxonomy" id="630390"/>
    <lineage>
        <taxon>Eukaryota</taxon>
        <taxon>Fungi</taxon>
        <taxon>Dikarya</taxon>
        <taxon>Basidiomycota</taxon>
        <taxon>Pucciniomycotina</taxon>
        <taxon>Pucciniomycetes</taxon>
        <taxon>Pucciniales</taxon>
        <taxon>Pucciniaceae</taxon>
        <taxon>Puccinia</taxon>
    </lineage>
</organism>
<feature type="region of interest" description="Disordered" evidence="1">
    <location>
        <begin position="251"/>
        <end position="278"/>
    </location>
</feature>
<reference evidence="2" key="1">
    <citation type="submission" date="2009-11" db="EMBL/GenBank/DDBJ databases">
        <authorList>
            <consortium name="The Broad Institute Genome Sequencing Platform"/>
            <person name="Ward D."/>
            <person name="Feldgarden M."/>
            <person name="Earl A."/>
            <person name="Young S.K."/>
            <person name="Zeng Q."/>
            <person name="Koehrsen M."/>
            <person name="Alvarado L."/>
            <person name="Berlin A."/>
            <person name="Bochicchio J."/>
            <person name="Borenstein D."/>
            <person name="Chapman S.B."/>
            <person name="Chen Z."/>
            <person name="Engels R."/>
            <person name="Freedman E."/>
            <person name="Gellesch M."/>
            <person name="Goldberg J."/>
            <person name="Griggs A."/>
            <person name="Gujja S."/>
            <person name="Heilman E."/>
            <person name="Heiman D."/>
            <person name="Hepburn T."/>
            <person name="Howarth C."/>
            <person name="Jen D."/>
            <person name="Larson L."/>
            <person name="Lewis B."/>
            <person name="Mehta T."/>
            <person name="Park D."/>
            <person name="Pearson M."/>
            <person name="Roberts A."/>
            <person name="Saif S."/>
            <person name="Shea T."/>
            <person name="Shenoy N."/>
            <person name="Sisk P."/>
            <person name="Stolte C."/>
            <person name="Sykes S."/>
            <person name="Thomson T."/>
            <person name="Walk T."/>
            <person name="White J."/>
            <person name="Yandava C."/>
            <person name="Izard J."/>
            <person name="Baranova O.V."/>
            <person name="Blanton J.M."/>
            <person name="Tanner A.C."/>
            <person name="Dewhirst F.E."/>
            <person name="Haas B."/>
            <person name="Nusbaum C."/>
            <person name="Birren B."/>
        </authorList>
    </citation>
    <scope>NUCLEOTIDE SEQUENCE [LARGE SCALE GENOMIC DNA]</scope>
    <source>
        <strain evidence="2">1-1 BBBD Race 1</strain>
    </source>
</reference>
<evidence type="ECO:0000313" key="4">
    <source>
        <dbReference type="Proteomes" id="UP000005240"/>
    </source>
</evidence>
<dbReference type="Gene3D" id="2.40.70.10">
    <property type="entry name" value="Acid Proteases"/>
    <property type="match status" value="1"/>
</dbReference>
<dbReference type="OrthoDB" id="2504984at2759"/>
<accession>A0A180G0Y4</accession>
<reference evidence="3" key="4">
    <citation type="submission" date="2025-05" db="UniProtKB">
        <authorList>
            <consortium name="EnsemblFungi"/>
        </authorList>
    </citation>
    <scope>IDENTIFICATION</scope>
    <source>
        <strain evidence="3">isolate 1-1 / race 1 (BBBD)</strain>
    </source>
</reference>
<dbReference type="Proteomes" id="UP000005240">
    <property type="component" value="Unassembled WGS sequence"/>
</dbReference>
<evidence type="ECO:0000256" key="1">
    <source>
        <dbReference type="SAM" id="MobiDB-lite"/>
    </source>
</evidence>
<proteinExistence type="predicted"/>
<dbReference type="CDD" id="cd00303">
    <property type="entry name" value="retropepsin_like"/>
    <property type="match status" value="1"/>
</dbReference>
<name>A0A180G0Y4_PUCT1</name>
<dbReference type="InterPro" id="IPR021109">
    <property type="entry name" value="Peptidase_aspartic_dom_sf"/>
</dbReference>
<sequence>MSHRVLPPGLNLYVNAGEYREPPPMTSESSDLPPLEHTDPALMHPPPSSASSQHEPPPSVHFLEKEPTMPVYKGPDPASRIVKIKPMNKDLFFDGSNVPIEKFILRYEKAGKIDGAGPEELAKQIGGFIRGLETQEEIEEMSVHSTIAEGGIDSFGKFKVFRTKFKTITHYLVRMGYVSNVEDFRELIMESLSKNLEEVVMRQMLNKNEMKASKDRGDILPDTAVIFQYVQRQVQSTSVVERRSVWRTELAAASGSSSKAKDTGKDKAPTVPKATYDKKVDELTKQLASLTAGKMPPPHMPMNSTNAQTSAPTNVPFKKPNFKCFYCFQDTHGSNQCSLFANDKTVGLVKQEGRDYLLPNNSPIAWDTRRAIRDVVLKFDKETKEGLASSINVTSSFGQLEECEPEERASYEVDLGKQTRLGKEPEGTSEGKKAKNVKDVTMDVDVEDLLKEAASPSPAQNSLKPKAVETRVRFEETAAPEKEKPVRKTFLEKTLAKEFPGVEEETAKRMLAEGKMTLSYGEIFAILSGVTDVFKKKISNKCVPIVEGTSSSHGLVEGEEPEDIPTAHYSCPLGYIKLGINGQDSEALLNTGLMVNLIPEGLAQRLGLVVTEKPMSLKGIGGHQTGIIGIAESVEIEIGKLT</sequence>
<keyword evidence="4" id="KW-1185">Reference proteome</keyword>
<reference evidence="2" key="2">
    <citation type="submission" date="2016-05" db="EMBL/GenBank/DDBJ databases">
        <title>Comparative analysis highlights variable genome content of wheat rusts and divergence of the mating loci.</title>
        <authorList>
            <person name="Cuomo C.A."/>
            <person name="Bakkeren G."/>
            <person name="Szabo L."/>
            <person name="Khalil H."/>
            <person name="Joly D."/>
            <person name="Goldberg J."/>
            <person name="Young S."/>
            <person name="Zeng Q."/>
            <person name="Fellers J."/>
        </authorList>
    </citation>
    <scope>NUCLEOTIDE SEQUENCE [LARGE SCALE GENOMIC DNA]</scope>
    <source>
        <strain evidence="2">1-1 BBBD Race 1</strain>
    </source>
</reference>
<feature type="region of interest" description="Disordered" evidence="1">
    <location>
        <begin position="14"/>
        <end position="60"/>
    </location>
</feature>
<dbReference type="STRING" id="630390.A0A180G0Y4"/>
<protein>
    <submittedName>
        <fullName evidence="2 3">Uncharacterized protein</fullName>
    </submittedName>
</protein>
<dbReference type="EMBL" id="ADAS02001244">
    <property type="protein sequence ID" value="OAV86355.1"/>
    <property type="molecule type" value="Genomic_DNA"/>
</dbReference>
<evidence type="ECO:0000313" key="2">
    <source>
        <dbReference type="EMBL" id="OAV86355.1"/>
    </source>
</evidence>
<dbReference type="AlphaFoldDB" id="A0A180G0Y4"/>
<dbReference type="VEuPathDB" id="FungiDB:PTTG_29950"/>
<dbReference type="EnsemblFungi" id="PTTG_29950-t43_1">
    <property type="protein sequence ID" value="PTTG_29950-t43_1-p1"/>
    <property type="gene ID" value="PTTG_29950"/>
</dbReference>
<feature type="compositionally biased region" description="Basic and acidic residues" evidence="1">
    <location>
        <begin position="259"/>
        <end position="268"/>
    </location>
</feature>
<evidence type="ECO:0000313" key="3">
    <source>
        <dbReference type="EnsemblFungi" id="PTTG_29950-t43_1-p1"/>
    </source>
</evidence>